<accession>A0AAJ2VA88</accession>
<comment type="caution">
    <text evidence="1">The sequence shown here is derived from an EMBL/GenBank/DDBJ whole genome shotgun (WGS) entry which is preliminary data.</text>
</comment>
<evidence type="ECO:0000313" key="2">
    <source>
        <dbReference type="Proteomes" id="UP001287445"/>
    </source>
</evidence>
<dbReference type="EMBL" id="JAWWMZ010000004">
    <property type="protein sequence ID" value="MDX4954212.1"/>
    <property type="molecule type" value="Genomic_DNA"/>
</dbReference>
<dbReference type="AlphaFoldDB" id="A0AAJ2VA88"/>
<name>A0AAJ2VA88_DELAC</name>
<organism evidence="1 2">
    <name type="scientific">Delftia acidovorans</name>
    <name type="common">Pseudomonas acidovorans</name>
    <name type="synonym">Comamonas acidovorans</name>
    <dbReference type="NCBI Taxonomy" id="80866"/>
    <lineage>
        <taxon>Bacteria</taxon>
        <taxon>Pseudomonadati</taxon>
        <taxon>Pseudomonadota</taxon>
        <taxon>Betaproteobacteria</taxon>
        <taxon>Burkholderiales</taxon>
        <taxon>Comamonadaceae</taxon>
        <taxon>Delftia</taxon>
    </lineage>
</organism>
<proteinExistence type="predicted"/>
<evidence type="ECO:0000313" key="1">
    <source>
        <dbReference type="EMBL" id="MDX4954212.1"/>
    </source>
</evidence>
<dbReference type="Proteomes" id="UP001287445">
    <property type="component" value="Unassembled WGS sequence"/>
</dbReference>
<protein>
    <submittedName>
        <fullName evidence="1">Uncharacterized protein</fullName>
    </submittedName>
</protein>
<gene>
    <name evidence="1" type="ORF">SGN30_12405</name>
</gene>
<sequence>MRWSVDLAVSMTAIGQHRTFDANTQLCSGDPVNHAIEDLTAKPPLLEDPTYPGRAGGYVARITGKLLQEAAIAGHRQLFFPSPTSATSSCVYLGSDARGTPLCEVPGEFYAAVFSRIKTLFGPDAVDNAGERIVAYGVCSFAISIAAPSAEHCGASLSIRPAGVDEVDAKDGG</sequence>
<dbReference type="RefSeq" id="WP_319073632.1">
    <property type="nucleotide sequence ID" value="NZ_JAWWMZ010000004.1"/>
</dbReference>
<reference evidence="1" key="1">
    <citation type="submission" date="2023-11" db="EMBL/GenBank/DDBJ databases">
        <title>Identification and selenium tolerance of Delftia acidovorans R3-25.</title>
        <authorList>
            <person name="Zhang S."/>
            <person name="Liu Y."/>
            <person name="Guo Y."/>
        </authorList>
    </citation>
    <scope>NUCLEOTIDE SEQUENCE</scope>
    <source>
        <strain evidence="1">R3-25</strain>
    </source>
</reference>